<evidence type="ECO:0000313" key="2">
    <source>
        <dbReference type="Proteomes" id="UP000595703"/>
    </source>
</evidence>
<reference evidence="1 2" key="1">
    <citation type="journal article" date="2010" name="J. Bacteriol.">
        <title>Biochemical characterization of a novel indole prenyltransferase from Streptomyces sp. SN-593.</title>
        <authorList>
            <person name="Takahashi S."/>
            <person name="Takagi H."/>
            <person name="Toyoda A."/>
            <person name="Uramoto M."/>
            <person name="Nogawa T."/>
            <person name="Ueki M."/>
            <person name="Sakaki Y."/>
            <person name="Osada H."/>
        </authorList>
    </citation>
    <scope>NUCLEOTIDE SEQUENCE [LARGE SCALE GENOMIC DNA]</scope>
    <source>
        <strain evidence="1 2">SN-593</strain>
    </source>
</reference>
<sequence>MTPLPGQRAAQRPIRAMVASQRALGRAAQAANGALVGPTGVAFIDGQQYDVDLSAPPDEQLRPVEPPCVCTCRCPCPCAEPGAHDGGRTKKQKRQG</sequence>
<protein>
    <submittedName>
        <fullName evidence="1">Uncharacterized protein</fullName>
    </submittedName>
</protein>
<accession>A0A7U3VP92</accession>
<evidence type="ECO:0000313" key="1">
    <source>
        <dbReference type="EMBL" id="BBA98374.1"/>
    </source>
</evidence>
<dbReference type="AlphaFoldDB" id="A0A7U3VP92"/>
<dbReference type="Proteomes" id="UP000595703">
    <property type="component" value="Chromosome"/>
</dbReference>
<dbReference type="RefSeq" id="WP_202234536.1">
    <property type="nucleotide sequence ID" value="NZ_AP018365.1"/>
</dbReference>
<gene>
    <name evidence="1" type="ORF">RVR_4530</name>
</gene>
<dbReference type="KEGG" id="arev:RVR_4530"/>
<reference evidence="1 2" key="3">
    <citation type="journal article" date="2011" name="Nat. Chem. Biol.">
        <title>Reveromycin A biosynthesis uses RevG and RevJ for stereospecific spiroacetal formation.</title>
        <authorList>
            <person name="Takahashi S."/>
            <person name="Toyoda A."/>
            <person name="Sekiyama Y."/>
            <person name="Takagi H."/>
            <person name="Nogawa T."/>
            <person name="Uramoto M."/>
            <person name="Suzuki R."/>
            <person name="Koshino H."/>
            <person name="Kumano T."/>
            <person name="Panthee S."/>
            <person name="Dairi T."/>
            <person name="Ishikawa J."/>
            <person name="Ikeda H."/>
            <person name="Sakaki Y."/>
            <person name="Osada H."/>
        </authorList>
    </citation>
    <scope>NUCLEOTIDE SEQUENCE [LARGE SCALE GENOMIC DNA]</scope>
    <source>
        <strain evidence="1 2">SN-593</strain>
    </source>
</reference>
<reference evidence="1 2" key="4">
    <citation type="journal article" date="2020" name="Sci. Rep.">
        <title>beta-carboline chemical signals induce reveromycin production through a LuxR family regulator in Streptomyces sp. SN-593.</title>
        <authorList>
            <person name="Panthee S."/>
            <person name="Kito N."/>
            <person name="Hayashi T."/>
            <person name="Shimizu T."/>
            <person name="Ishikawa J."/>
            <person name="Hamamoto H."/>
            <person name="Osada H."/>
            <person name="Takahashi S."/>
        </authorList>
    </citation>
    <scope>NUCLEOTIDE SEQUENCE [LARGE SCALE GENOMIC DNA]</scope>
    <source>
        <strain evidence="1 2">SN-593</strain>
    </source>
</reference>
<dbReference type="EMBL" id="AP018365">
    <property type="protein sequence ID" value="BBA98374.1"/>
    <property type="molecule type" value="Genomic_DNA"/>
</dbReference>
<organism evidence="1 2">
    <name type="scientific">Actinacidiphila reveromycinica</name>
    <dbReference type="NCBI Taxonomy" id="659352"/>
    <lineage>
        <taxon>Bacteria</taxon>
        <taxon>Bacillati</taxon>
        <taxon>Actinomycetota</taxon>
        <taxon>Actinomycetes</taxon>
        <taxon>Kitasatosporales</taxon>
        <taxon>Streptomycetaceae</taxon>
        <taxon>Actinacidiphila</taxon>
    </lineage>
</organism>
<proteinExistence type="predicted"/>
<reference evidence="1 2" key="2">
    <citation type="journal article" date="2011" name="J. Antibiot.">
        <title>Furaquinocins I and J: novel polyketide isoprenoid hybrid compounds from Streptomyces reveromyceticus SN-593.</title>
        <authorList>
            <person name="Panthee S."/>
            <person name="Takahashi S."/>
            <person name="Takagi H."/>
            <person name="Nogawa T."/>
            <person name="Oowada E."/>
            <person name="Uramoto M."/>
            <person name="Osada H."/>
        </authorList>
    </citation>
    <scope>NUCLEOTIDE SEQUENCE [LARGE SCALE GENOMIC DNA]</scope>
    <source>
        <strain evidence="1 2">SN-593</strain>
    </source>
</reference>
<name>A0A7U3VP92_9ACTN</name>
<keyword evidence="2" id="KW-1185">Reference proteome</keyword>